<protein>
    <submittedName>
        <fullName evidence="3">Uncharacterized protein</fullName>
    </submittedName>
</protein>
<keyword evidence="2" id="KW-1133">Transmembrane helix</keyword>
<evidence type="ECO:0000313" key="3">
    <source>
        <dbReference type="EMBL" id="MBB4939276.1"/>
    </source>
</evidence>
<keyword evidence="2" id="KW-0472">Membrane</keyword>
<dbReference type="Proteomes" id="UP000534286">
    <property type="component" value="Unassembled WGS sequence"/>
</dbReference>
<dbReference type="EMBL" id="JACHJU010000001">
    <property type="protein sequence ID" value="MBB4939276.1"/>
    <property type="molecule type" value="Genomic_DNA"/>
</dbReference>
<comment type="caution">
    <text evidence="3">The sequence shown here is derived from an EMBL/GenBank/DDBJ whole genome shotgun (WGS) entry which is preliminary data.</text>
</comment>
<accession>A0A7W7RW20</accession>
<sequence>MKRQTFGRTNFDLLRIRVCVTVDPRCNEEEDGLSQPEPQMPAEETAPIPPRRRVARPKLVATVAAVLVAVAAGSAYVVTSQPAQIAASTPAAGTPALKVDGVEVHYLPDGLSQPEAVPATAAVTSPAFSGHRSK</sequence>
<evidence type="ECO:0000313" key="4">
    <source>
        <dbReference type="Proteomes" id="UP000534286"/>
    </source>
</evidence>
<dbReference type="AlphaFoldDB" id="A0A7W7RW20"/>
<keyword evidence="4" id="KW-1185">Reference proteome</keyword>
<evidence type="ECO:0000256" key="1">
    <source>
        <dbReference type="SAM" id="MobiDB-lite"/>
    </source>
</evidence>
<feature type="region of interest" description="Disordered" evidence="1">
    <location>
        <begin position="27"/>
        <end position="51"/>
    </location>
</feature>
<proteinExistence type="predicted"/>
<gene>
    <name evidence="3" type="ORF">FHR32_003581</name>
</gene>
<keyword evidence="2" id="KW-0812">Transmembrane</keyword>
<name>A0A7W7RW20_9ACTN</name>
<organism evidence="3 4">
    <name type="scientific">Streptosporangium album</name>
    <dbReference type="NCBI Taxonomy" id="47479"/>
    <lineage>
        <taxon>Bacteria</taxon>
        <taxon>Bacillati</taxon>
        <taxon>Actinomycetota</taxon>
        <taxon>Actinomycetes</taxon>
        <taxon>Streptosporangiales</taxon>
        <taxon>Streptosporangiaceae</taxon>
        <taxon>Streptosporangium</taxon>
    </lineage>
</organism>
<dbReference type="RefSeq" id="WP_184755294.1">
    <property type="nucleotide sequence ID" value="NZ_BAABEK010000242.1"/>
</dbReference>
<feature type="transmembrane region" description="Helical" evidence="2">
    <location>
        <begin position="59"/>
        <end position="78"/>
    </location>
</feature>
<evidence type="ECO:0000256" key="2">
    <source>
        <dbReference type="SAM" id="Phobius"/>
    </source>
</evidence>
<reference evidence="3 4" key="1">
    <citation type="submission" date="2020-08" db="EMBL/GenBank/DDBJ databases">
        <title>Sequencing the genomes of 1000 actinobacteria strains.</title>
        <authorList>
            <person name="Klenk H.-P."/>
        </authorList>
    </citation>
    <scope>NUCLEOTIDE SEQUENCE [LARGE SCALE GENOMIC DNA]</scope>
    <source>
        <strain evidence="3 4">DSM 43023</strain>
    </source>
</reference>